<keyword evidence="8" id="KW-0456">Lyase</keyword>
<keyword evidence="6" id="KW-0963">Cytoplasm</keyword>
<dbReference type="Proteomes" id="UP000006727">
    <property type="component" value="Chromosome 5"/>
</dbReference>
<dbReference type="GeneID" id="112282764"/>
<dbReference type="InterPro" id="IPR015813">
    <property type="entry name" value="Pyrv/PenolPyrv_kinase-like_dom"/>
</dbReference>
<dbReference type="EMBL" id="ABEU02000005">
    <property type="protein sequence ID" value="PNR53993.1"/>
    <property type="molecule type" value="Genomic_DNA"/>
</dbReference>
<keyword evidence="7" id="KW-0460">Magnesium</keyword>
<feature type="active site" evidence="12">
    <location>
        <position position="598"/>
    </location>
</feature>
<evidence type="ECO:0000256" key="5">
    <source>
        <dbReference type="ARBA" id="ARBA00012305"/>
    </source>
</evidence>
<dbReference type="EC" id="4.1.1.31" evidence="5"/>
<evidence type="ECO:0000256" key="4">
    <source>
        <dbReference type="ARBA" id="ARBA00011881"/>
    </source>
</evidence>
<dbReference type="PANTHER" id="PTHR30523:SF33">
    <property type="entry name" value="PHOSPHOENOLPYRUVATE CARBOXYLASE 3"/>
    <property type="match status" value="1"/>
</dbReference>
<dbReference type="OrthoDB" id="1365747at2759"/>
<accession>A9T5R9</accession>
<reference evidence="13 15" key="2">
    <citation type="journal article" date="2018" name="Plant J.">
        <title>The Physcomitrella patens chromosome-scale assembly reveals moss genome structure and evolution.</title>
        <authorList>
            <person name="Lang D."/>
            <person name="Ullrich K.K."/>
            <person name="Murat F."/>
            <person name="Fuchs J."/>
            <person name="Jenkins J."/>
            <person name="Haas F.B."/>
            <person name="Piednoel M."/>
            <person name="Gundlach H."/>
            <person name="Van Bel M."/>
            <person name="Meyberg R."/>
            <person name="Vives C."/>
            <person name="Morata J."/>
            <person name="Symeonidi A."/>
            <person name="Hiss M."/>
            <person name="Muchero W."/>
            <person name="Kamisugi Y."/>
            <person name="Saleh O."/>
            <person name="Blanc G."/>
            <person name="Decker E.L."/>
            <person name="van Gessel N."/>
            <person name="Grimwood J."/>
            <person name="Hayes R.D."/>
            <person name="Graham S.W."/>
            <person name="Gunter L.E."/>
            <person name="McDaniel S.F."/>
            <person name="Hoernstein S.N.W."/>
            <person name="Larsson A."/>
            <person name="Li F.W."/>
            <person name="Perroud P.F."/>
            <person name="Phillips J."/>
            <person name="Ranjan P."/>
            <person name="Rokshar D.S."/>
            <person name="Rothfels C.J."/>
            <person name="Schneider L."/>
            <person name="Shu S."/>
            <person name="Stevenson D.W."/>
            <person name="Thummler F."/>
            <person name="Tillich M."/>
            <person name="Villarreal Aguilar J.C."/>
            <person name="Widiez T."/>
            <person name="Wong G.K."/>
            <person name="Wymore A."/>
            <person name="Zhang Y."/>
            <person name="Zimmer A.D."/>
            <person name="Quatrano R.S."/>
            <person name="Mayer K.F.X."/>
            <person name="Goodstein D."/>
            <person name="Casacuberta J.M."/>
            <person name="Vandepoele K."/>
            <person name="Reski R."/>
            <person name="Cuming A.C."/>
            <person name="Tuskan G.A."/>
            <person name="Maumus F."/>
            <person name="Salse J."/>
            <person name="Schmutz J."/>
            <person name="Rensing S.A."/>
        </authorList>
    </citation>
    <scope>NUCLEOTIDE SEQUENCE [LARGE SCALE GENOMIC DNA]</scope>
    <source>
        <strain evidence="14 15">cv. Gransden 2004</strain>
    </source>
</reference>
<sequence length="958" mass="109293">MAFLQKIKSIDASMRLLVPKKVSEDDMLVDYGAKLVDRSLAILENLHGKEMKDTVLECYELAGAFCADSRNEEKLQQLSSLLNNLDAGDSIVVASSFSHMLNLENLAEEVQIAHRRPANKKGNIGDENSALTESDLDQTFQRLVKKLKKSPEEIFEALKNQTVDLVFTAHPTQSVRRSLLQKHSRIRNCLSQMYQKDITAEEKQELDEALQREIQAAFRTDEIRRSQPTPQDEMRAGMSYFHETIWNGLPKFLRRVDTALKAIGVNKRLPHNVPLIQFSSWMGGDRDGNPRVTPDMTRDVCLLARLMAANLYYSQIEDLMFELSMWRCSDELRQRVAVLEAQPKKESKHYIEFWKQIPPSEPFRVLLGDMRDKLYNTREWMRQLLANGKSDVNRDNTFTEKSQILEPLELCYRSLCETGDKPIADGSLLDFMRRVSCFGLSLVRLDIRQESDRHTDVMDTITNYLGIGSYRDWSEEQRQDWLLSELRGKRPLFGPGMPTSEEVKDVLDTFRVVAELPADCFGAYVISMATAPSDVLAVELLQRECRIPTPLRVVPLFEKLADLESAPASLSRLFSIDWYLNRINGKQEVMIGYSDSGKDAGRLSAAWQMFKAQENLLKVAKHYGVRLTMFHGRGGTVGRGGGPTHLAILSQPPDTINGSLRVTIQGEVIEQSFGEEHLCFRTLQRFTAATLEHGMHPPIAPKPEWRDLMDSMAVVATDEYRSVVFKNPRFVEYFRMATPELEYGRMNIGSRPSRRKPSGGIESLRAIPWIFAWTQTRFHLPVWLGLGAALKRALEDNPSNFNTLYRMYDQWPFFRVTIDLMEMVFAKGDPRIAQLYDDLLVADELKSLGIELRQKYNETKEHLLKVARHTEILQGNPTLKQRLRLREPYITALNVQQAFTLKKMREQHSQLTQPDSPKPTKPAAELVTLNPTTEFAPGLEDTMILTMKGIAAGIQNTG</sequence>
<comment type="subunit">
    <text evidence="4">Homotetramer.</text>
</comment>
<reference evidence="14" key="3">
    <citation type="submission" date="2020-12" db="UniProtKB">
        <authorList>
            <consortium name="EnsemblPlants"/>
        </authorList>
    </citation>
    <scope>IDENTIFICATION</scope>
</reference>
<evidence type="ECO:0000256" key="10">
    <source>
        <dbReference type="ARBA" id="ARBA00048995"/>
    </source>
</evidence>
<dbReference type="SUPFAM" id="SSF51621">
    <property type="entry name" value="Phosphoenolpyruvate/pyruvate domain"/>
    <property type="match status" value="1"/>
</dbReference>
<dbReference type="PROSITE" id="PS00781">
    <property type="entry name" value="PEPCASE_1"/>
    <property type="match status" value="1"/>
</dbReference>
<dbReference type="HAMAP" id="MF_00595">
    <property type="entry name" value="PEPcase_type1"/>
    <property type="match status" value="1"/>
</dbReference>
<dbReference type="GO" id="GO:0008964">
    <property type="term" value="F:phosphoenolpyruvate carboxylase activity"/>
    <property type="evidence" value="ECO:0000318"/>
    <property type="project" value="GO_Central"/>
</dbReference>
<evidence type="ECO:0000256" key="6">
    <source>
        <dbReference type="ARBA" id="ARBA00022490"/>
    </source>
</evidence>
<gene>
    <name evidence="14" type="primary">LOC112282764</name>
    <name evidence="13" type="ORF">PHYPA_007669</name>
</gene>
<dbReference type="OMA" id="GPTHRFI"/>
<dbReference type="PaxDb" id="3218-PP1S169_156V6.1"/>
<evidence type="ECO:0000256" key="7">
    <source>
        <dbReference type="ARBA" id="ARBA00022842"/>
    </source>
</evidence>
<dbReference type="GO" id="GO:0005829">
    <property type="term" value="C:cytosol"/>
    <property type="evidence" value="ECO:0000318"/>
    <property type="project" value="GO_Central"/>
</dbReference>
<dbReference type="GO" id="GO:0006099">
    <property type="term" value="P:tricarboxylic acid cycle"/>
    <property type="evidence" value="ECO:0007669"/>
    <property type="project" value="InterPro"/>
</dbReference>
<keyword evidence="9" id="KW-0120">Carbon dioxide fixation</keyword>
<evidence type="ECO:0000256" key="8">
    <source>
        <dbReference type="ARBA" id="ARBA00023239"/>
    </source>
</evidence>
<proteinExistence type="inferred from homology"/>
<comment type="cofactor">
    <cofactor evidence="1">
        <name>Mg(2+)</name>
        <dbReference type="ChEBI" id="CHEBI:18420"/>
    </cofactor>
</comment>
<dbReference type="EnsemblPlants" id="Pp3c5_14630V3.1">
    <property type="protein sequence ID" value="Pp3c5_14630V3.1"/>
    <property type="gene ID" value="Pp3c5_14630"/>
</dbReference>
<keyword evidence="15" id="KW-1185">Reference proteome</keyword>
<dbReference type="InterPro" id="IPR033129">
    <property type="entry name" value="PEPCASE_His_AS"/>
</dbReference>
<evidence type="ECO:0000256" key="3">
    <source>
        <dbReference type="ARBA" id="ARBA00008346"/>
    </source>
</evidence>
<dbReference type="InterPro" id="IPR022805">
    <property type="entry name" value="PEP_COase_bac/pln-type"/>
</dbReference>
<dbReference type="FunCoup" id="A9T5R9">
    <property type="interactions" value="1498"/>
</dbReference>
<evidence type="ECO:0000313" key="13">
    <source>
        <dbReference type="EMBL" id="PNR53993.1"/>
    </source>
</evidence>
<dbReference type="RefSeq" id="XP_024376587.1">
    <property type="nucleotide sequence ID" value="XM_024520819.2"/>
</dbReference>
<dbReference type="AlphaFoldDB" id="A9T5R9"/>
<evidence type="ECO:0000256" key="11">
    <source>
        <dbReference type="PROSITE-ProRule" id="PRU10111"/>
    </source>
</evidence>
<dbReference type="Gene3D" id="1.20.1440.90">
    <property type="entry name" value="Phosphoenolpyruvate/pyruvate domain"/>
    <property type="match status" value="1"/>
</dbReference>
<dbReference type="NCBIfam" id="NF000584">
    <property type="entry name" value="PRK00009.1"/>
    <property type="match status" value="1"/>
</dbReference>
<dbReference type="SMR" id="A9T5R9"/>
<evidence type="ECO:0000256" key="9">
    <source>
        <dbReference type="ARBA" id="ARBA00023300"/>
    </source>
</evidence>
<dbReference type="GO" id="GO:0015977">
    <property type="term" value="P:carbon fixation"/>
    <property type="evidence" value="ECO:0007669"/>
    <property type="project" value="UniProtKB-KW"/>
</dbReference>
<dbReference type="InterPro" id="IPR021135">
    <property type="entry name" value="PEP_COase"/>
</dbReference>
<dbReference type="FunFam" id="1.20.1440.90:FF:000001">
    <property type="entry name" value="Phosphoenolpyruvate carboxylase 1"/>
    <property type="match status" value="1"/>
</dbReference>
<organism evidence="13">
    <name type="scientific">Physcomitrium patens</name>
    <name type="common">Spreading-leaved earth moss</name>
    <name type="synonym">Physcomitrella patens</name>
    <dbReference type="NCBI Taxonomy" id="3218"/>
    <lineage>
        <taxon>Eukaryota</taxon>
        <taxon>Viridiplantae</taxon>
        <taxon>Streptophyta</taxon>
        <taxon>Embryophyta</taxon>
        <taxon>Bryophyta</taxon>
        <taxon>Bryophytina</taxon>
        <taxon>Bryopsida</taxon>
        <taxon>Funariidae</taxon>
        <taxon>Funariales</taxon>
        <taxon>Funariaceae</taxon>
        <taxon>Physcomitrium</taxon>
    </lineage>
</organism>
<evidence type="ECO:0000313" key="14">
    <source>
        <dbReference type="EnsemblPlants" id="Pp3c5_14630V3.1"/>
    </source>
</evidence>
<dbReference type="Pfam" id="PF00311">
    <property type="entry name" value="PEPcase"/>
    <property type="match status" value="1"/>
</dbReference>
<dbReference type="KEGG" id="ppp:112282764"/>
<dbReference type="PRINTS" id="PR00150">
    <property type="entry name" value="PEPCARBXLASE"/>
</dbReference>
<comment type="similarity">
    <text evidence="3">Belongs to the PEPCase type 1 family.</text>
</comment>
<dbReference type="InterPro" id="IPR018129">
    <property type="entry name" value="PEP_COase_Lys_AS"/>
</dbReference>
<evidence type="ECO:0000256" key="1">
    <source>
        <dbReference type="ARBA" id="ARBA00001946"/>
    </source>
</evidence>
<evidence type="ECO:0000256" key="2">
    <source>
        <dbReference type="ARBA" id="ARBA00004496"/>
    </source>
</evidence>
<dbReference type="PROSITE" id="PS00393">
    <property type="entry name" value="PEPCASE_2"/>
    <property type="match status" value="1"/>
</dbReference>
<reference evidence="13 15" key="1">
    <citation type="journal article" date="2008" name="Science">
        <title>The Physcomitrella genome reveals evolutionary insights into the conquest of land by plants.</title>
        <authorList>
            <person name="Rensing S."/>
            <person name="Lang D."/>
            <person name="Zimmer A."/>
            <person name="Terry A."/>
            <person name="Salamov A."/>
            <person name="Shapiro H."/>
            <person name="Nishiyama T."/>
            <person name="Perroud P.-F."/>
            <person name="Lindquist E."/>
            <person name="Kamisugi Y."/>
            <person name="Tanahashi T."/>
            <person name="Sakakibara K."/>
            <person name="Fujita T."/>
            <person name="Oishi K."/>
            <person name="Shin-I T."/>
            <person name="Kuroki Y."/>
            <person name="Toyoda A."/>
            <person name="Suzuki Y."/>
            <person name="Hashimoto A."/>
            <person name="Yamaguchi K."/>
            <person name="Sugano A."/>
            <person name="Kohara Y."/>
            <person name="Fujiyama A."/>
            <person name="Anterola A."/>
            <person name="Aoki S."/>
            <person name="Ashton N."/>
            <person name="Barbazuk W.B."/>
            <person name="Barker E."/>
            <person name="Bennetzen J."/>
            <person name="Bezanilla M."/>
            <person name="Blankenship R."/>
            <person name="Cho S.H."/>
            <person name="Dutcher S."/>
            <person name="Estelle M."/>
            <person name="Fawcett J.A."/>
            <person name="Gundlach H."/>
            <person name="Hanada K."/>
            <person name="Heyl A."/>
            <person name="Hicks K.A."/>
            <person name="Hugh J."/>
            <person name="Lohr M."/>
            <person name="Mayer K."/>
            <person name="Melkozernov A."/>
            <person name="Murata T."/>
            <person name="Nelson D."/>
            <person name="Pils B."/>
            <person name="Prigge M."/>
            <person name="Reiss B."/>
            <person name="Renner T."/>
            <person name="Rombauts S."/>
            <person name="Rushton P."/>
            <person name="Sanderfoot A."/>
            <person name="Schween G."/>
            <person name="Shiu S.-H."/>
            <person name="Stueber K."/>
            <person name="Theodoulou F.L."/>
            <person name="Tu H."/>
            <person name="Van de Peer Y."/>
            <person name="Verrier P.J."/>
            <person name="Waters E."/>
            <person name="Wood A."/>
            <person name="Yang L."/>
            <person name="Cove D."/>
            <person name="Cuming A."/>
            <person name="Hasebe M."/>
            <person name="Lucas S."/>
            <person name="Mishler D.B."/>
            <person name="Reski R."/>
            <person name="Grigoriev I."/>
            <person name="Quatrano R.S."/>
            <person name="Boore J.L."/>
        </authorList>
    </citation>
    <scope>NUCLEOTIDE SEQUENCE [LARGE SCALE GENOMIC DNA]</scope>
    <source>
        <strain evidence="14 15">cv. Gransden 2004</strain>
    </source>
</reference>
<dbReference type="EnsemblPlants" id="Pp3c5_14630V3.2">
    <property type="protein sequence ID" value="Pp3c5_14630V3.2"/>
    <property type="gene ID" value="Pp3c5_14630"/>
</dbReference>
<dbReference type="Gramene" id="Pp3c5_14630V3.1">
    <property type="protein sequence ID" value="Pp3c5_14630V3.1"/>
    <property type="gene ID" value="Pp3c5_14630"/>
</dbReference>
<dbReference type="STRING" id="3218.A9T5R9"/>
<feature type="active site" evidence="11">
    <location>
        <position position="170"/>
    </location>
</feature>
<evidence type="ECO:0000256" key="12">
    <source>
        <dbReference type="PROSITE-ProRule" id="PRU10112"/>
    </source>
</evidence>
<protein>
    <recommendedName>
        <fullName evidence="5">phosphoenolpyruvate carboxylase</fullName>
        <ecNumber evidence="5">4.1.1.31</ecNumber>
    </recommendedName>
</protein>
<dbReference type="PANTHER" id="PTHR30523">
    <property type="entry name" value="PHOSPHOENOLPYRUVATE CARBOXYLASE"/>
    <property type="match status" value="1"/>
</dbReference>
<name>A9T5R9_PHYPA</name>
<evidence type="ECO:0000313" key="15">
    <source>
        <dbReference type="Proteomes" id="UP000006727"/>
    </source>
</evidence>
<comment type="subcellular location">
    <subcellularLocation>
        <location evidence="2">Cytoplasm</location>
    </subcellularLocation>
</comment>
<dbReference type="Gramene" id="Pp3c5_14630V3.2">
    <property type="protein sequence ID" value="Pp3c5_14630V3.2"/>
    <property type="gene ID" value="Pp3c5_14630"/>
</dbReference>
<dbReference type="eggNOG" id="ENOG502QPVS">
    <property type="taxonomic scope" value="Eukaryota"/>
</dbReference>
<dbReference type="HOGENOM" id="CLU_006557_2_0_1"/>
<comment type="catalytic activity">
    <reaction evidence="10">
        <text>oxaloacetate + phosphate = phosphoenolpyruvate + hydrogencarbonate</text>
        <dbReference type="Rhea" id="RHEA:28370"/>
        <dbReference type="ChEBI" id="CHEBI:16452"/>
        <dbReference type="ChEBI" id="CHEBI:17544"/>
        <dbReference type="ChEBI" id="CHEBI:43474"/>
        <dbReference type="ChEBI" id="CHEBI:58702"/>
        <dbReference type="EC" id="4.1.1.31"/>
    </reaction>
</comment>